<organism evidence="2 3">
    <name type="scientific">Rhodococcoides yunnanense</name>
    <dbReference type="NCBI Taxonomy" id="278209"/>
    <lineage>
        <taxon>Bacteria</taxon>
        <taxon>Bacillati</taxon>
        <taxon>Actinomycetota</taxon>
        <taxon>Actinomycetes</taxon>
        <taxon>Mycobacteriales</taxon>
        <taxon>Nocardiaceae</taxon>
        <taxon>Rhodococcoides</taxon>
    </lineage>
</organism>
<dbReference type="Gene3D" id="1.10.260.40">
    <property type="entry name" value="lambda repressor-like DNA-binding domains"/>
    <property type="match status" value="1"/>
</dbReference>
<keyword evidence="3" id="KW-1185">Reference proteome</keyword>
<reference evidence="2 3" key="1">
    <citation type="submission" date="2023-10" db="EMBL/GenBank/DDBJ databases">
        <title>Development of a sustainable strategy for remediation of hydrocarbon-contaminated territories based on the waste exchange concept.</title>
        <authorList>
            <person name="Krivoruchko A."/>
        </authorList>
    </citation>
    <scope>NUCLEOTIDE SEQUENCE [LARGE SCALE GENOMIC DNA]</scope>
    <source>
        <strain evidence="2 3">IEGM 1323</strain>
    </source>
</reference>
<proteinExistence type="predicted"/>
<dbReference type="InterPro" id="IPR010982">
    <property type="entry name" value="Lambda_DNA-bd_dom_sf"/>
</dbReference>
<sequence length="359" mass="40559">MSQNGLAPRWASAPGETITAVMSEKQLDFERTSARLNLTSRGMEDLLHGRTAITPQLAASLSAAIGASQQFWLARENQYREDLVRVAADRWTQEFPLRQMAELGWIESTSDWHAQIDQCLDFFGVDSPDEWKERYEDKFQSAHYRRSPTFSINGAATTAWFRACEKRADEIGNVERYNANRFEESLSEIRRLTRQKDPKIFAPRLSEICAGAGVAVVVVRAPSGCPASGAARIYRDNPLIQLTARHLTDDHFWFSFFHEAAHVLQHNLDEVFLDLEDDDTGSPTEIAADLFANSTLIPNPIPPLPKKLTTRDAVRIAVENQVSPGIIVGHLQHLGAVSQNSLNRLKRRYRWNDSNLEMK</sequence>
<accession>A0ABU4BI56</accession>
<name>A0ABU4BI56_9NOCA</name>
<evidence type="ECO:0000313" key="2">
    <source>
        <dbReference type="EMBL" id="MDV6263892.1"/>
    </source>
</evidence>
<dbReference type="SUPFAM" id="SSF47413">
    <property type="entry name" value="lambda repressor-like DNA-binding domains"/>
    <property type="match status" value="1"/>
</dbReference>
<dbReference type="EMBL" id="JAWLJX010000009">
    <property type="protein sequence ID" value="MDV6263892.1"/>
    <property type="molecule type" value="Genomic_DNA"/>
</dbReference>
<dbReference type="Pfam" id="PF06114">
    <property type="entry name" value="Peptidase_M78"/>
    <property type="match status" value="1"/>
</dbReference>
<dbReference type="Proteomes" id="UP001185755">
    <property type="component" value="Unassembled WGS sequence"/>
</dbReference>
<evidence type="ECO:0000313" key="3">
    <source>
        <dbReference type="Proteomes" id="UP001185755"/>
    </source>
</evidence>
<evidence type="ECO:0000259" key="1">
    <source>
        <dbReference type="Pfam" id="PF06114"/>
    </source>
</evidence>
<feature type="domain" description="IrrE N-terminal-like" evidence="1">
    <location>
        <begin position="217"/>
        <end position="325"/>
    </location>
</feature>
<comment type="caution">
    <text evidence="2">The sequence shown here is derived from an EMBL/GenBank/DDBJ whole genome shotgun (WGS) entry which is preliminary data.</text>
</comment>
<dbReference type="InterPro" id="IPR010359">
    <property type="entry name" value="IrrE_HExxH"/>
</dbReference>
<dbReference type="RefSeq" id="WP_317566010.1">
    <property type="nucleotide sequence ID" value="NZ_JAWLJX010000009.1"/>
</dbReference>
<protein>
    <submittedName>
        <fullName evidence="2">ImmA/IrrE family metallo-endopeptidase</fullName>
    </submittedName>
</protein>
<gene>
    <name evidence="2" type="ORF">R3P96_21345</name>
</gene>